<accession>B1ZT87</accession>
<evidence type="ECO:0000259" key="1">
    <source>
        <dbReference type="Pfam" id="PF04230"/>
    </source>
</evidence>
<keyword evidence="3" id="KW-1185">Reference proteome</keyword>
<dbReference type="STRING" id="452637.Oter_3262"/>
<name>B1ZT87_OPITP</name>
<gene>
    <name evidence="2" type="ordered locus">Oter_3262</name>
</gene>
<feature type="domain" description="Polysaccharide pyruvyl transferase" evidence="1">
    <location>
        <begin position="25"/>
        <end position="233"/>
    </location>
</feature>
<dbReference type="eggNOG" id="COG5039">
    <property type="taxonomic scope" value="Bacteria"/>
</dbReference>
<protein>
    <recommendedName>
        <fullName evidence="1">Polysaccharide pyruvyl transferase domain-containing protein</fullName>
    </recommendedName>
</protein>
<dbReference type="KEGG" id="ote:Oter_3262"/>
<reference evidence="2 3" key="1">
    <citation type="journal article" date="2011" name="J. Bacteriol.">
        <title>Genome sequence of the verrucomicrobium Opitutus terrae PB90-1, an abundant inhabitant of rice paddy soil ecosystems.</title>
        <authorList>
            <person name="van Passel M.W."/>
            <person name="Kant R."/>
            <person name="Palva A."/>
            <person name="Copeland A."/>
            <person name="Lucas S."/>
            <person name="Lapidus A."/>
            <person name="Glavina del Rio T."/>
            <person name="Pitluck S."/>
            <person name="Goltsman E."/>
            <person name="Clum A."/>
            <person name="Sun H."/>
            <person name="Schmutz J."/>
            <person name="Larimer F.W."/>
            <person name="Land M.L."/>
            <person name="Hauser L."/>
            <person name="Kyrpides N."/>
            <person name="Mikhailova N."/>
            <person name="Richardson P.P."/>
            <person name="Janssen P.H."/>
            <person name="de Vos W.M."/>
            <person name="Smidt H."/>
        </authorList>
    </citation>
    <scope>NUCLEOTIDE SEQUENCE [LARGE SCALE GENOMIC DNA]</scope>
    <source>
        <strain evidence="3">DSM 11246 / JCM 15787 / PB90-1</strain>
    </source>
</reference>
<dbReference type="EMBL" id="CP001032">
    <property type="protein sequence ID" value="ACB76541.1"/>
    <property type="molecule type" value="Genomic_DNA"/>
</dbReference>
<dbReference type="Pfam" id="PF04230">
    <property type="entry name" value="PS_pyruv_trans"/>
    <property type="match status" value="1"/>
</dbReference>
<dbReference type="InterPro" id="IPR007345">
    <property type="entry name" value="Polysacch_pyruvyl_Trfase"/>
</dbReference>
<evidence type="ECO:0000313" key="2">
    <source>
        <dbReference type="EMBL" id="ACB76541.1"/>
    </source>
</evidence>
<proteinExistence type="predicted"/>
<dbReference type="Proteomes" id="UP000007013">
    <property type="component" value="Chromosome"/>
</dbReference>
<organism evidence="2 3">
    <name type="scientific">Opitutus terrae (strain DSM 11246 / JCM 15787 / PB90-1)</name>
    <dbReference type="NCBI Taxonomy" id="452637"/>
    <lineage>
        <taxon>Bacteria</taxon>
        <taxon>Pseudomonadati</taxon>
        <taxon>Verrucomicrobiota</taxon>
        <taxon>Opitutia</taxon>
        <taxon>Opitutales</taxon>
        <taxon>Opitutaceae</taxon>
        <taxon>Opitutus</taxon>
    </lineage>
</organism>
<dbReference type="AlphaFoldDB" id="B1ZT87"/>
<evidence type="ECO:0000313" key="3">
    <source>
        <dbReference type="Proteomes" id="UP000007013"/>
    </source>
</evidence>
<sequence>MNGALTKLLSELRGREVVALLNRGNRGDGLIHMGGRRLLAEVGLEHREVYETGDLQNLGGDVLLVYGAGAMSRGTNTLPKLLKKLGRRFAEVIILPSSFDLSESRVRSFAETWDRHYTVFCREMVSFVALKEQKVTPKALLLGHDLAFHADLSEWAARPHQGAAGLFRQDNEATYSSLPPDLDEYRDASYGSDREPEGLLDFVAKFDEIHTDRCHGAISAAMMGRRVVFYRNNYFKNRAIYDHSLASMTNVRFVEKMPFSFRQFLRSLYWVRMRPVEMKARRVVQGRAATSSA</sequence>
<dbReference type="HOGENOM" id="CLU_066626_0_0_0"/>